<proteinExistence type="inferred from homology"/>
<dbReference type="SUPFAM" id="SSF57850">
    <property type="entry name" value="RING/U-box"/>
    <property type="match status" value="2"/>
</dbReference>
<keyword evidence="4 7" id="KW-0863">Zinc-finger</keyword>
<dbReference type="GO" id="GO:0008270">
    <property type="term" value="F:zinc ion binding"/>
    <property type="evidence" value="ECO:0007669"/>
    <property type="project" value="UniProtKB-KW"/>
</dbReference>
<feature type="transmembrane region" description="Helical" evidence="8">
    <location>
        <begin position="45"/>
        <end position="66"/>
    </location>
</feature>
<evidence type="ECO:0000256" key="8">
    <source>
        <dbReference type="SAM" id="Phobius"/>
    </source>
</evidence>
<evidence type="ECO:0000256" key="5">
    <source>
        <dbReference type="ARBA" id="ARBA00022833"/>
    </source>
</evidence>
<dbReference type="InterPro" id="IPR001841">
    <property type="entry name" value="Znf_RING"/>
</dbReference>
<dbReference type="AlphaFoldDB" id="A0AAV5CJJ8"/>
<gene>
    <name evidence="10" type="primary">ga15252</name>
    <name evidence="10" type="ORF">PR202_ga15252</name>
</gene>
<dbReference type="PROSITE" id="PS50089">
    <property type="entry name" value="ZF_RING_2"/>
    <property type="match status" value="1"/>
</dbReference>
<reference evidence="10" key="2">
    <citation type="submission" date="2021-12" db="EMBL/GenBank/DDBJ databases">
        <title>Resequencing data analysis of finger millet.</title>
        <authorList>
            <person name="Hatakeyama M."/>
            <person name="Aluri S."/>
            <person name="Balachadran M.T."/>
            <person name="Sivarajan S.R."/>
            <person name="Poveda L."/>
            <person name="Shimizu-Inatsugi R."/>
            <person name="Schlapbach R."/>
            <person name="Sreeman S.M."/>
            <person name="Shimizu K.K."/>
        </authorList>
    </citation>
    <scope>NUCLEOTIDE SEQUENCE</scope>
</reference>
<dbReference type="InterPro" id="IPR053238">
    <property type="entry name" value="RING-H2_zinc_finger"/>
</dbReference>
<organism evidence="10 11">
    <name type="scientific">Eleusine coracana subsp. coracana</name>
    <dbReference type="NCBI Taxonomy" id="191504"/>
    <lineage>
        <taxon>Eukaryota</taxon>
        <taxon>Viridiplantae</taxon>
        <taxon>Streptophyta</taxon>
        <taxon>Embryophyta</taxon>
        <taxon>Tracheophyta</taxon>
        <taxon>Spermatophyta</taxon>
        <taxon>Magnoliopsida</taxon>
        <taxon>Liliopsida</taxon>
        <taxon>Poales</taxon>
        <taxon>Poaceae</taxon>
        <taxon>PACMAD clade</taxon>
        <taxon>Chloridoideae</taxon>
        <taxon>Cynodonteae</taxon>
        <taxon>Eleusininae</taxon>
        <taxon>Eleusine</taxon>
    </lineage>
</organism>
<evidence type="ECO:0000256" key="3">
    <source>
        <dbReference type="ARBA" id="ARBA00022723"/>
    </source>
</evidence>
<dbReference type="Gene3D" id="3.30.40.10">
    <property type="entry name" value="Zinc/RING finger domain, C3HC4 (zinc finger)"/>
    <property type="match status" value="2"/>
</dbReference>
<evidence type="ECO:0000256" key="6">
    <source>
        <dbReference type="ARBA" id="ARBA00024209"/>
    </source>
</evidence>
<dbReference type="Proteomes" id="UP001054889">
    <property type="component" value="Unassembled WGS sequence"/>
</dbReference>
<evidence type="ECO:0000313" key="11">
    <source>
        <dbReference type="Proteomes" id="UP001054889"/>
    </source>
</evidence>
<dbReference type="SMART" id="SM00184">
    <property type="entry name" value="RING"/>
    <property type="match status" value="2"/>
</dbReference>
<dbReference type="Pfam" id="PF13639">
    <property type="entry name" value="zf-RING_2"/>
    <property type="match status" value="1"/>
</dbReference>
<evidence type="ECO:0000256" key="7">
    <source>
        <dbReference type="PROSITE-ProRule" id="PRU00175"/>
    </source>
</evidence>
<dbReference type="InterPro" id="IPR013083">
    <property type="entry name" value="Znf_RING/FYVE/PHD"/>
</dbReference>
<keyword evidence="8" id="KW-0472">Membrane</keyword>
<sequence>MVPLQPNRDWGTDLIEAIVIFIGGIASAVVDAVTFPKDDATSVDIVFLLGFLIAAAFFLATSFRRLRSAAAIRKRNAAAQLLLRIDASSSLPGSDAPSLPRFDGYDDEGNLRVIGGIRLLPVIGVAQGKQLSPPSVADVEDCAICLSGLKERTRKPAACGHVFHEHCVQAVAARPADLPDVPVRVVKACLMMNTTPTCLVIPASTRRAAMPLKLTLLVLPPLCICCMILHVAGVPWNITGRIAAVLVAFLVVIGIWDLLMRRRGATPAEQEEEPSPDRNIAAPPARGEVAFGLEPSAIAGLPVYRYEQKRGDEAAADECAVCLGEMRPKEVVKRLPVCTHLFHEGCIDVWLRCHRTCPVCRTPIHAAEAVPATVEPDDRTYAS</sequence>
<feature type="transmembrane region" description="Helical" evidence="8">
    <location>
        <begin position="214"/>
        <end position="232"/>
    </location>
</feature>
<feature type="transmembrane region" description="Helical" evidence="8">
    <location>
        <begin position="238"/>
        <end position="259"/>
    </location>
</feature>
<name>A0AAV5CJJ8_ELECO</name>
<dbReference type="EMBL" id="BQKI01000007">
    <property type="protein sequence ID" value="GJM98262.1"/>
    <property type="molecule type" value="Genomic_DNA"/>
</dbReference>
<dbReference type="Pfam" id="PF17123">
    <property type="entry name" value="zf-RING_11"/>
    <property type="match status" value="1"/>
</dbReference>
<evidence type="ECO:0000256" key="4">
    <source>
        <dbReference type="ARBA" id="ARBA00022771"/>
    </source>
</evidence>
<dbReference type="PANTHER" id="PTHR14155:SF548">
    <property type="entry name" value="RING-TYPE DOMAIN-CONTAINING PROTEIN"/>
    <property type="match status" value="1"/>
</dbReference>
<evidence type="ECO:0000313" key="10">
    <source>
        <dbReference type="EMBL" id="GJM98262.1"/>
    </source>
</evidence>
<evidence type="ECO:0000259" key="9">
    <source>
        <dbReference type="PROSITE" id="PS50089"/>
    </source>
</evidence>
<protein>
    <recommendedName>
        <fullName evidence="2">RING-type E3 ubiquitin transferase</fullName>
        <ecNumber evidence="2">2.3.2.27</ecNumber>
    </recommendedName>
</protein>
<accession>A0AAV5CJJ8</accession>
<feature type="domain" description="RING-type" evidence="9">
    <location>
        <begin position="319"/>
        <end position="361"/>
    </location>
</feature>
<keyword evidence="5" id="KW-0862">Zinc</keyword>
<comment type="similarity">
    <text evidence="6">Belongs to the RING-type zinc finger family. ATL subfamily.</text>
</comment>
<keyword evidence="8" id="KW-0812">Transmembrane</keyword>
<feature type="transmembrane region" description="Helical" evidence="8">
    <location>
        <begin position="12"/>
        <end position="33"/>
    </location>
</feature>
<comment type="caution">
    <text evidence="10">The sequence shown here is derived from an EMBL/GenBank/DDBJ whole genome shotgun (WGS) entry which is preliminary data.</text>
</comment>
<reference evidence="10" key="1">
    <citation type="journal article" date="2018" name="DNA Res.">
        <title>Multiple hybrid de novo genome assembly of finger millet, an orphan allotetraploid crop.</title>
        <authorList>
            <person name="Hatakeyama M."/>
            <person name="Aluri S."/>
            <person name="Balachadran M.T."/>
            <person name="Sivarajan S.R."/>
            <person name="Patrignani A."/>
            <person name="Gruter S."/>
            <person name="Poveda L."/>
            <person name="Shimizu-Inatsugi R."/>
            <person name="Baeten J."/>
            <person name="Francoijs K.J."/>
            <person name="Nataraja K.N."/>
            <person name="Reddy Y.A.N."/>
            <person name="Phadnis S."/>
            <person name="Ravikumar R.L."/>
            <person name="Schlapbach R."/>
            <person name="Sreeman S.M."/>
            <person name="Shimizu K.K."/>
        </authorList>
    </citation>
    <scope>NUCLEOTIDE SEQUENCE</scope>
</reference>
<evidence type="ECO:0000256" key="2">
    <source>
        <dbReference type="ARBA" id="ARBA00012483"/>
    </source>
</evidence>
<evidence type="ECO:0000256" key="1">
    <source>
        <dbReference type="ARBA" id="ARBA00000900"/>
    </source>
</evidence>
<keyword evidence="8" id="KW-1133">Transmembrane helix</keyword>
<dbReference type="EC" id="2.3.2.27" evidence="2"/>
<keyword evidence="3" id="KW-0479">Metal-binding</keyword>
<dbReference type="PANTHER" id="PTHR14155">
    <property type="entry name" value="RING FINGER DOMAIN-CONTAINING"/>
    <property type="match status" value="1"/>
</dbReference>
<dbReference type="GO" id="GO:0061630">
    <property type="term" value="F:ubiquitin protein ligase activity"/>
    <property type="evidence" value="ECO:0007669"/>
    <property type="project" value="UniProtKB-EC"/>
</dbReference>
<comment type="catalytic activity">
    <reaction evidence="1">
        <text>S-ubiquitinyl-[E2 ubiquitin-conjugating enzyme]-L-cysteine + [acceptor protein]-L-lysine = [E2 ubiquitin-conjugating enzyme]-L-cysteine + N(6)-ubiquitinyl-[acceptor protein]-L-lysine.</text>
        <dbReference type="EC" id="2.3.2.27"/>
    </reaction>
</comment>
<keyword evidence="11" id="KW-1185">Reference proteome</keyword>